<feature type="non-terminal residue" evidence="12">
    <location>
        <position position="1"/>
    </location>
</feature>
<dbReference type="OrthoDB" id="2789670at2759"/>
<evidence type="ECO:0000256" key="8">
    <source>
        <dbReference type="ARBA" id="ARBA00023002"/>
    </source>
</evidence>
<dbReference type="EMBL" id="ML179634">
    <property type="protein sequence ID" value="THU83907.1"/>
    <property type="molecule type" value="Genomic_DNA"/>
</dbReference>
<evidence type="ECO:0000256" key="4">
    <source>
        <dbReference type="ARBA" id="ARBA00022617"/>
    </source>
</evidence>
<evidence type="ECO:0000256" key="3">
    <source>
        <dbReference type="ARBA" id="ARBA00010617"/>
    </source>
</evidence>
<dbReference type="GO" id="GO:0016020">
    <property type="term" value="C:membrane"/>
    <property type="evidence" value="ECO:0007669"/>
    <property type="project" value="UniProtKB-SubCell"/>
</dbReference>
<keyword evidence="6" id="KW-0479">Metal-binding</keyword>
<dbReference type="PANTHER" id="PTHR46300">
    <property type="entry name" value="P450, PUTATIVE (EUROFUNG)-RELATED-RELATED"/>
    <property type="match status" value="1"/>
</dbReference>
<dbReference type="GO" id="GO:0020037">
    <property type="term" value="F:heme binding"/>
    <property type="evidence" value="ECO:0007669"/>
    <property type="project" value="InterPro"/>
</dbReference>
<dbReference type="SUPFAM" id="SSF48264">
    <property type="entry name" value="Cytochrome P450"/>
    <property type="match status" value="1"/>
</dbReference>
<proteinExistence type="inferred from homology"/>
<dbReference type="InterPro" id="IPR050364">
    <property type="entry name" value="Cytochrome_P450_fung"/>
</dbReference>
<evidence type="ECO:0000256" key="10">
    <source>
        <dbReference type="ARBA" id="ARBA00023033"/>
    </source>
</evidence>
<keyword evidence="9" id="KW-0408">Iron</keyword>
<dbReference type="PANTHER" id="PTHR46300:SF2">
    <property type="entry name" value="CYTOCHROME P450 MONOOXYGENASE ALNH-RELATED"/>
    <property type="match status" value="1"/>
</dbReference>
<dbReference type="GO" id="GO:0004497">
    <property type="term" value="F:monooxygenase activity"/>
    <property type="evidence" value="ECO:0007669"/>
    <property type="project" value="UniProtKB-KW"/>
</dbReference>
<keyword evidence="5" id="KW-0812">Transmembrane</keyword>
<keyword evidence="10" id="KW-0503">Monooxygenase</keyword>
<keyword evidence="4" id="KW-0349">Heme</keyword>
<evidence type="ECO:0000256" key="2">
    <source>
        <dbReference type="ARBA" id="ARBA00004167"/>
    </source>
</evidence>
<keyword evidence="8" id="KW-0560">Oxidoreductase</keyword>
<dbReference type="Pfam" id="PF00067">
    <property type="entry name" value="p450"/>
    <property type="match status" value="1"/>
</dbReference>
<dbReference type="GO" id="GO:0005506">
    <property type="term" value="F:iron ion binding"/>
    <property type="evidence" value="ECO:0007669"/>
    <property type="project" value="InterPro"/>
</dbReference>
<keyword evidence="13" id="KW-1185">Reference proteome</keyword>
<keyword evidence="11" id="KW-0472">Membrane</keyword>
<name>A0A4S8L5M4_DENBC</name>
<evidence type="ECO:0000256" key="5">
    <source>
        <dbReference type="ARBA" id="ARBA00022692"/>
    </source>
</evidence>
<organism evidence="12 13">
    <name type="scientific">Dendrothele bispora (strain CBS 962.96)</name>
    <dbReference type="NCBI Taxonomy" id="1314807"/>
    <lineage>
        <taxon>Eukaryota</taxon>
        <taxon>Fungi</taxon>
        <taxon>Dikarya</taxon>
        <taxon>Basidiomycota</taxon>
        <taxon>Agaricomycotina</taxon>
        <taxon>Agaricomycetes</taxon>
        <taxon>Agaricomycetidae</taxon>
        <taxon>Agaricales</taxon>
        <taxon>Agaricales incertae sedis</taxon>
        <taxon>Dendrothele</taxon>
    </lineage>
</organism>
<evidence type="ECO:0000256" key="7">
    <source>
        <dbReference type="ARBA" id="ARBA00022989"/>
    </source>
</evidence>
<comment type="subcellular location">
    <subcellularLocation>
        <location evidence="2">Membrane</location>
        <topology evidence="2">Single-pass membrane protein</topology>
    </subcellularLocation>
</comment>
<evidence type="ECO:0000256" key="11">
    <source>
        <dbReference type="ARBA" id="ARBA00023136"/>
    </source>
</evidence>
<evidence type="ECO:0000313" key="13">
    <source>
        <dbReference type="Proteomes" id="UP000297245"/>
    </source>
</evidence>
<dbReference type="InterPro" id="IPR036396">
    <property type="entry name" value="Cyt_P450_sf"/>
</dbReference>
<dbReference type="Gene3D" id="1.10.630.10">
    <property type="entry name" value="Cytochrome P450"/>
    <property type="match status" value="1"/>
</dbReference>
<evidence type="ECO:0000256" key="6">
    <source>
        <dbReference type="ARBA" id="ARBA00022723"/>
    </source>
</evidence>
<dbReference type="Proteomes" id="UP000297245">
    <property type="component" value="Unassembled WGS sequence"/>
</dbReference>
<dbReference type="GO" id="GO:0016705">
    <property type="term" value="F:oxidoreductase activity, acting on paired donors, with incorporation or reduction of molecular oxygen"/>
    <property type="evidence" value="ECO:0007669"/>
    <property type="project" value="InterPro"/>
</dbReference>
<dbReference type="AlphaFoldDB" id="A0A4S8L5M4"/>
<protein>
    <submittedName>
        <fullName evidence="12">Cytochrome P450</fullName>
    </submittedName>
</protein>
<dbReference type="InterPro" id="IPR001128">
    <property type="entry name" value="Cyt_P450"/>
</dbReference>
<sequence length="170" mass="19299">VLRWRPPGPFGLAHAINEDDYYDGYYIPKGSICIASSWSINRDPSVYGSDADKFRPERYLDKNGNLKDESSEGHFAYGFGQRVCVGRHVANNTLFISMATILWTMFLEPQKDAKGNPIKPEVDGEEWNGIILRPPLFEFDAKPRFADAESLIQQARDEVMEDILSHSDVQ</sequence>
<comment type="similarity">
    <text evidence="3">Belongs to the cytochrome P450 family.</text>
</comment>
<evidence type="ECO:0000256" key="1">
    <source>
        <dbReference type="ARBA" id="ARBA00001971"/>
    </source>
</evidence>
<gene>
    <name evidence="12" type="ORF">K435DRAFT_688658</name>
</gene>
<keyword evidence="7" id="KW-1133">Transmembrane helix</keyword>
<comment type="cofactor">
    <cofactor evidence="1">
        <name>heme</name>
        <dbReference type="ChEBI" id="CHEBI:30413"/>
    </cofactor>
</comment>
<evidence type="ECO:0000313" key="12">
    <source>
        <dbReference type="EMBL" id="THU83907.1"/>
    </source>
</evidence>
<reference evidence="12 13" key="1">
    <citation type="journal article" date="2019" name="Nat. Ecol. Evol.">
        <title>Megaphylogeny resolves global patterns of mushroom evolution.</title>
        <authorList>
            <person name="Varga T."/>
            <person name="Krizsan K."/>
            <person name="Foldi C."/>
            <person name="Dima B."/>
            <person name="Sanchez-Garcia M."/>
            <person name="Sanchez-Ramirez S."/>
            <person name="Szollosi G.J."/>
            <person name="Szarkandi J.G."/>
            <person name="Papp V."/>
            <person name="Albert L."/>
            <person name="Andreopoulos W."/>
            <person name="Angelini C."/>
            <person name="Antonin V."/>
            <person name="Barry K.W."/>
            <person name="Bougher N.L."/>
            <person name="Buchanan P."/>
            <person name="Buyck B."/>
            <person name="Bense V."/>
            <person name="Catcheside P."/>
            <person name="Chovatia M."/>
            <person name="Cooper J."/>
            <person name="Damon W."/>
            <person name="Desjardin D."/>
            <person name="Finy P."/>
            <person name="Geml J."/>
            <person name="Haridas S."/>
            <person name="Hughes K."/>
            <person name="Justo A."/>
            <person name="Karasinski D."/>
            <person name="Kautmanova I."/>
            <person name="Kiss B."/>
            <person name="Kocsube S."/>
            <person name="Kotiranta H."/>
            <person name="LaButti K.M."/>
            <person name="Lechner B.E."/>
            <person name="Liimatainen K."/>
            <person name="Lipzen A."/>
            <person name="Lukacs Z."/>
            <person name="Mihaltcheva S."/>
            <person name="Morgado L.N."/>
            <person name="Niskanen T."/>
            <person name="Noordeloos M.E."/>
            <person name="Ohm R.A."/>
            <person name="Ortiz-Santana B."/>
            <person name="Ovrebo C."/>
            <person name="Racz N."/>
            <person name="Riley R."/>
            <person name="Savchenko A."/>
            <person name="Shiryaev A."/>
            <person name="Soop K."/>
            <person name="Spirin V."/>
            <person name="Szebenyi C."/>
            <person name="Tomsovsky M."/>
            <person name="Tulloss R.E."/>
            <person name="Uehling J."/>
            <person name="Grigoriev I.V."/>
            <person name="Vagvolgyi C."/>
            <person name="Papp T."/>
            <person name="Martin F.M."/>
            <person name="Miettinen O."/>
            <person name="Hibbett D.S."/>
            <person name="Nagy L.G."/>
        </authorList>
    </citation>
    <scope>NUCLEOTIDE SEQUENCE [LARGE SCALE GENOMIC DNA]</scope>
    <source>
        <strain evidence="12 13">CBS 962.96</strain>
    </source>
</reference>
<accession>A0A4S8L5M4</accession>
<evidence type="ECO:0000256" key="9">
    <source>
        <dbReference type="ARBA" id="ARBA00023004"/>
    </source>
</evidence>